<dbReference type="Gene3D" id="3.30.450.40">
    <property type="match status" value="1"/>
</dbReference>
<dbReference type="Gene3D" id="3.50.30.10">
    <property type="entry name" value="Phosphohistidine domain"/>
    <property type="match status" value="1"/>
</dbReference>
<dbReference type="InterPro" id="IPR008279">
    <property type="entry name" value="PEP-util_enz_mobile_dom"/>
</dbReference>
<comment type="similarity">
    <text evidence="4">Belongs to the PEP-utilizing enzyme family.</text>
</comment>
<dbReference type="PANTHER" id="PTHR46244:SF6">
    <property type="entry name" value="PHOSPHOENOLPYRUVATE-PROTEIN PHOSPHOTRANSFERASE"/>
    <property type="match status" value="1"/>
</dbReference>
<keyword evidence="7" id="KW-0963">Cytoplasm</keyword>
<proteinExistence type="inferred from homology"/>
<keyword evidence="6" id="KW-0813">Transport</keyword>
<dbReference type="InterPro" id="IPR008731">
    <property type="entry name" value="PTS_EIN"/>
</dbReference>
<dbReference type="Pfam" id="PF00391">
    <property type="entry name" value="PEP-utilizers"/>
    <property type="match status" value="1"/>
</dbReference>
<evidence type="ECO:0000256" key="5">
    <source>
        <dbReference type="ARBA" id="ARBA00012232"/>
    </source>
</evidence>
<evidence type="ECO:0000256" key="14">
    <source>
        <dbReference type="SAM" id="MobiDB-lite"/>
    </source>
</evidence>
<keyword evidence="11" id="KW-0479">Metal-binding</keyword>
<dbReference type="Gene3D" id="1.10.274.10">
    <property type="entry name" value="PtsI, HPr-binding domain"/>
    <property type="match status" value="1"/>
</dbReference>
<dbReference type="InterPro" id="IPR050499">
    <property type="entry name" value="PEP-utilizing_PTS_enzyme"/>
</dbReference>
<dbReference type="SUPFAM" id="SSF51621">
    <property type="entry name" value="Phosphoenolpyruvate/pyruvate domain"/>
    <property type="match status" value="1"/>
</dbReference>
<evidence type="ECO:0000256" key="6">
    <source>
        <dbReference type="ARBA" id="ARBA00022448"/>
    </source>
</evidence>
<dbReference type="SUPFAM" id="SSF52009">
    <property type="entry name" value="Phosphohistidine domain"/>
    <property type="match status" value="1"/>
</dbReference>
<comment type="subcellular location">
    <subcellularLocation>
        <location evidence="3">Cytoplasm</location>
    </subcellularLocation>
</comment>
<comment type="cofactor">
    <cofactor evidence="2">
        <name>Mg(2+)</name>
        <dbReference type="ChEBI" id="CHEBI:18420"/>
    </cofactor>
</comment>
<evidence type="ECO:0000256" key="1">
    <source>
        <dbReference type="ARBA" id="ARBA00000683"/>
    </source>
</evidence>
<dbReference type="SMART" id="SM00065">
    <property type="entry name" value="GAF"/>
    <property type="match status" value="1"/>
</dbReference>
<evidence type="ECO:0000256" key="8">
    <source>
        <dbReference type="ARBA" id="ARBA00022597"/>
    </source>
</evidence>
<dbReference type="InterPro" id="IPR040442">
    <property type="entry name" value="Pyrv_kinase-like_dom_sf"/>
</dbReference>
<feature type="domain" description="GAF" evidence="15">
    <location>
        <begin position="42"/>
        <end position="188"/>
    </location>
</feature>
<protein>
    <recommendedName>
        <fullName evidence="5">phosphoenolpyruvate--protein phosphotransferase</fullName>
        <ecNumber evidence="5">2.7.3.9</ecNumber>
    </recommendedName>
</protein>
<dbReference type="EC" id="2.7.3.9" evidence="5"/>
<evidence type="ECO:0000256" key="13">
    <source>
        <dbReference type="ARBA" id="ARBA00022842"/>
    </source>
</evidence>
<feature type="region of interest" description="Disordered" evidence="14">
    <location>
        <begin position="1"/>
        <end position="25"/>
    </location>
</feature>
<accession>A0A1G9AQT5</accession>
<dbReference type="GO" id="GO:0008965">
    <property type="term" value="F:phosphoenolpyruvate-protein phosphotransferase activity"/>
    <property type="evidence" value="ECO:0007669"/>
    <property type="project" value="UniProtKB-EC"/>
</dbReference>
<evidence type="ECO:0000313" key="17">
    <source>
        <dbReference type="Proteomes" id="UP000199328"/>
    </source>
</evidence>
<evidence type="ECO:0000256" key="4">
    <source>
        <dbReference type="ARBA" id="ARBA00007837"/>
    </source>
</evidence>
<sequence length="765" mass="84795">MPATDRDEGTPGEHRAAMDHVGESDSRKLLRRLRDTLASAEAGQARLDRITELIAESMGTEVCSIYLFRDRDTLELCATQGLERQAVHKTRLRIGEGLVGRVAKTGKPINTEDAPSAPGFRYMPETGEERYSSFLGVPIQRLGETLGVLVVQSREARRYSDDEVYALEVVAMVLAEMAELGAFVGDDAGLSAPHKHPVMIRGSVAQEGNAEGHVWLHEPRVVVTNPVADDPEAELARLNEALETLRVTVDQMLEAVDATDKEQREVLEAYRLFANSRSWRRRIEDDIRRGLSAEAAVEKEQSAARARLAQVPDPYLRERLHDLDDLSNRLLRILTGQGRETGAQMPADPILVARNIGPGELLDYGRSLRGIVLEQGSVGSHAAIVARALAIPLVIHAENITTEALNGDHILVDGDEGVVHLRPEEAVVQAFRDKMAMAAEAQKRYAGLRDQPAVTRDGVRLRLDMNAGLMADLPSLKSSGAEGVGLFRTELQFLVRAKMPRRSELVQIYRRVLDAADGRRVVFRTLDIGSDKVLPYMRQVEEPNPALGWRAIRVGLDKPGVMRMQVQALIRAAWGRPLSVMFPFVAQMDEFVAARDIVLREIERERALGHPLPEKLEIGAMLETPSLAFAPRHFFEMADFISIGGNDLKQFFFAADRENELVRRRYDTLNISFLSLVEMIVKRCEETGTPLSFCGEDAGRPVEAACFAAMGIRTLSMRPASIGPVKHLLRQVDLRELRAAIDAARANGEQSVRRAVMEVLARARG</sequence>
<dbReference type="InterPro" id="IPR003018">
    <property type="entry name" value="GAF"/>
</dbReference>
<evidence type="ECO:0000256" key="3">
    <source>
        <dbReference type="ARBA" id="ARBA00004496"/>
    </source>
</evidence>
<dbReference type="NCBIfam" id="TIGR01417">
    <property type="entry name" value="PTS_I_fam"/>
    <property type="match status" value="1"/>
</dbReference>
<evidence type="ECO:0000256" key="12">
    <source>
        <dbReference type="ARBA" id="ARBA00022777"/>
    </source>
</evidence>
<dbReference type="GO" id="GO:0005737">
    <property type="term" value="C:cytoplasm"/>
    <property type="evidence" value="ECO:0007669"/>
    <property type="project" value="UniProtKB-SubCell"/>
</dbReference>
<dbReference type="STRING" id="990712.SAMN05216257_102246"/>
<keyword evidence="9 16" id="KW-0808">Transferase</keyword>
<dbReference type="InterPro" id="IPR036637">
    <property type="entry name" value="Phosphohistidine_dom_sf"/>
</dbReference>
<comment type="catalytic activity">
    <reaction evidence="1">
        <text>L-histidyl-[protein] + phosphoenolpyruvate = N(pros)-phospho-L-histidyl-[protein] + pyruvate</text>
        <dbReference type="Rhea" id="RHEA:23880"/>
        <dbReference type="Rhea" id="RHEA-COMP:9745"/>
        <dbReference type="Rhea" id="RHEA-COMP:9746"/>
        <dbReference type="ChEBI" id="CHEBI:15361"/>
        <dbReference type="ChEBI" id="CHEBI:29979"/>
        <dbReference type="ChEBI" id="CHEBI:58702"/>
        <dbReference type="ChEBI" id="CHEBI:64837"/>
        <dbReference type="EC" id="2.7.3.9"/>
    </reaction>
</comment>
<dbReference type="Pfam" id="PF05524">
    <property type="entry name" value="PEP-utilisers_N"/>
    <property type="match status" value="1"/>
</dbReference>
<dbReference type="InterPro" id="IPR036618">
    <property type="entry name" value="PtsI_HPr-bd_sf"/>
</dbReference>
<dbReference type="Gene3D" id="3.20.20.60">
    <property type="entry name" value="Phosphoenolpyruvate-binding domains"/>
    <property type="match status" value="1"/>
</dbReference>
<gene>
    <name evidence="16" type="ORF">SAMN05216257_102246</name>
</gene>
<keyword evidence="10" id="KW-0598">Phosphotransferase system</keyword>
<dbReference type="GO" id="GO:0009401">
    <property type="term" value="P:phosphoenolpyruvate-dependent sugar phosphotransferase system"/>
    <property type="evidence" value="ECO:0007669"/>
    <property type="project" value="UniProtKB-KW"/>
</dbReference>
<dbReference type="Pfam" id="PF02896">
    <property type="entry name" value="PEP-utilizers_C"/>
    <property type="match status" value="1"/>
</dbReference>
<evidence type="ECO:0000313" key="16">
    <source>
        <dbReference type="EMBL" id="SDK29736.1"/>
    </source>
</evidence>
<name>A0A1G9AQT5_9RHOB</name>
<organism evidence="16 17">
    <name type="scientific">Meinhardsimonia xiamenensis</name>
    <dbReference type="NCBI Taxonomy" id="990712"/>
    <lineage>
        <taxon>Bacteria</taxon>
        <taxon>Pseudomonadati</taxon>
        <taxon>Pseudomonadota</taxon>
        <taxon>Alphaproteobacteria</taxon>
        <taxon>Rhodobacterales</taxon>
        <taxon>Paracoccaceae</taxon>
        <taxon>Meinhardsimonia</taxon>
    </lineage>
</organism>
<dbReference type="Proteomes" id="UP000199328">
    <property type="component" value="Unassembled WGS sequence"/>
</dbReference>
<dbReference type="GO" id="GO:0016301">
    <property type="term" value="F:kinase activity"/>
    <property type="evidence" value="ECO:0007669"/>
    <property type="project" value="UniProtKB-KW"/>
</dbReference>
<evidence type="ECO:0000256" key="2">
    <source>
        <dbReference type="ARBA" id="ARBA00001946"/>
    </source>
</evidence>
<evidence type="ECO:0000259" key="15">
    <source>
        <dbReference type="SMART" id="SM00065"/>
    </source>
</evidence>
<dbReference type="GO" id="GO:0046872">
    <property type="term" value="F:metal ion binding"/>
    <property type="evidence" value="ECO:0007669"/>
    <property type="project" value="UniProtKB-KW"/>
</dbReference>
<evidence type="ECO:0000256" key="7">
    <source>
        <dbReference type="ARBA" id="ARBA00022490"/>
    </source>
</evidence>
<dbReference type="PRINTS" id="PR01736">
    <property type="entry name" value="PHPHTRNFRASE"/>
</dbReference>
<dbReference type="InterPro" id="IPR000121">
    <property type="entry name" value="PEP_util_C"/>
</dbReference>
<dbReference type="InterPro" id="IPR029016">
    <property type="entry name" value="GAF-like_dom_sf"/>
</dbReference>
<keyword evidence="8" id="KW-0762">Sugar transport</keyword>
<keyword evidence="12" id="KW-0418">Kinase</keyword>
<dbReference type="SUPFAM" id="SSF47831">
    <property type="entry name" value="Enzyme I of the PEP:sugar phosphotransferase system HPr-binding (sub)domain"/>
    <property type="match status" value="1"/>
</dbReference>
<evidence type="ECO:0000256" key="11">
    <source>
        <dbReference type="ARBA" id="ARBA00022723"/>
    </source>
</evidence>
<keyword evidence="13" id="KW-0460">Magnesium</keyword>
<keyword evidence="17" id="KW-1185">Reference proteome</keyword>
<evidence type="ECO:0000256" key="10">
    <source>
        <dbReference type="ARBA" id="ARBA00022683"/>
    </source>
</evidence>
<dbReference type="InterPro" id="IPR006318">
    <property type="entry name" value="PTS_EI-like"/>
</dbReference>
<dbReference type="EMBL" id="FNFV01000002">
    <property type="protein sequence ID" value="SDK29736.1"/>
    <property type="molecule type" value="Genomic_DNA"/>
</dbReference>
<dbReference type="PANTHER" id="PTHR46244">
    <property type="entry name" value="PHOSPHOENOLPYRUVATE-PROTEIN PHOSPHOTRANSFERASE"/>
    <property type="match status" value="1"/>
</dbReference>
<evidence type="ECO:0000256" key="9">
    <source>
        <dbReference type="ARBA" id="ARBA00022679"/>
    </source>
</evidence>
<reference evidence="17" key="1">
    <citation type="submission" date="2016-10" db="EMBL/GenBank/DDBJ databases">
        <authorList>
            <person name="Varghese N."/>
            <person name="Submissions S."/>
        </authorList>
    </citation>
    <scope>NUCLEOTIDE SEQUENCE [LARGE SCALE GENOMIC DNA]</scope>
    <source>
        <strain evidence="17">CGMCC 1.10789</strain>
    </source>
</reference>
<dbReference type="SUPFAM" id="SSF55781">
    <property type="entry name" value="GAF domain-like"/>
    <property type="match status" value="1"/>
</dbReference>
<dbReference type="AlphaFoldDB" id="A0A1G9AQT5"/>
<dbReference type="Pfam" id="PF01590">
    <property type="entry name" value="GAF"/>
    <property type="match status" value="1"/>
</dbReference>
<dbReference type="InterPro" id="IPR015813">
    <property type="entry name" value="Pyrv/PenolPyrv_kinase-like_dom"/>
</dbReference>